<keyword evidence="3" id="KW-1185">Reference proteome</keyword>
<proteinExistence type="predicted"/>
<accession>A0ABW1VSK5</accession>
<evidence type="ECO:0000313" key="3">
    <source>
        <dbReference type="Proteomes" id="UP001596215"/>
    </source>
</evidence>
<protein>
    <recommendedName>
        <fullName evidence="4">Lipoprotein SmpA/OmlA domain-containing protein</fullName>
    </recommendedName>
</protein>
<name>A0ABW1VSK5_9GAMM</name>
<dbReference type="RefSeq" id="WP_343876739.1">
    <property type="nucleotide sequence ID" value="NZ_BAAAFW010000020.1"/>
</dbReference>
<feature type="chain" id="PRO_5046635819" description="Lipoprotein SmpA/OmlA domain-containing protein" evidence="1">
    <location>
        <begin position="21"/>
        <end position="126"/>
    </location>
</feature>
<feature type="signal peptide" evidence="1">
    <location>
        <begin position="1"/>
        <end position="20"/>
    </location>
</feature>
<dbReference type="EMBL" id="JBHSUC010000052">
    <property type="protein sequence ID" value="MFC6363680.1"/>
    <property type="molecule type" value="Genomic_DNA"/>
</dbReference>
<dbReference type="PROSITE" id="PS51257">
    <property type="entry name" value="PROKAR_LIPOPROTEIN"/>
    <property type="match status" value="1"/>
</dbReference>
<organism evidence="2 3">
    <name type="scientific">Tatumella punctata</name>
    <dbReference type="NCBI Taxonomy" id="399969"/>
    <lineage>
        <taxon>Bacteria</taxon>
        <taxon>Pseudomonadati</taxon>
        <taxon>Pseudomonadota</taxon>
        <taxon>Gammaproteobacteria</taxon>
        <taxon>Enterobacterales</taxon>
        <taxon>Erwiniaceae</taxon>
        <taxon>Tatumella</taxon>
    </lineage>
</organism>
<gene>
    <name evidence="2" type="ORF">ACFP73_16650</name>
</gene>
<dbReference type="Proteomes" id="UP001596215">
    <property type="component" value="Unassembled WGS sequence"/>
</dbReference>
<evidence type="ECO:0008006" key="4">
    <source>
        <dbReference type="Google" id="ProtNLM"/>
    </source>
</evidence>
<reference evidence="3" key="1">
    <citation type="journal article" date="2019" name="Int. J. Syst. Evol. Microbiol.">
        <title>The Global Catalogue of Microorganisms (GCM) 10K type strain sequencing project: providing services to taxonomists for standard genome sequencing and annotation.</title>
        <authorList>
            <consortium name="The Broad Institute Genomics Platform"/>
            <consortium name="The Broad Institute Genome Sequencing Center for Infectious Disease"/>
            <person name="Wu L."/>
            <person name="Ma J."/>
        </authorList>
    </citation>
    <scope>NUCLEOTIDE SEQUENCE [LARGE SCALE GENOMIC DNA]</scope>
    <source>
        <strain evidence="3">CGMCC 4.1530</strain>
    </source>
</reference>
<comment type="caution">
    <text evidence="2">The sequence shown here is derived from an EMBL/GenBank/DDBJ whole genome shotgun (WGS) entry which is preliminary data.</text>
</comment>
<evidence type="ECO:0000313" key="2">
    <source>
        <dbReference type="EMBL" id="MFC6363680.1"/>
    </source>
</evidence>
<evidence type="ECO:0000256" key="1">
    <source>
        <dbReference type="SAM" id="SignalP"/>
    </source>
</evidence>
<sequence>MKKVLTACFITLVLSGCATSGNKSIENETQSSIKQKLAKGVTTKNEVRSYFGDPAGVSFTSEGLEQWQYILSDVRISGKTFIPFYGLFDGGATTDMKQLIILFKGDLVSNYTLVNSKIETKSGLLN</sequence>
<keyword evidence="1" id="KW-0732">Signal</keyword>